<reference evidence="12" key="1">
    <citation type="submission" date="2022-07" db="EMBL/GenBank/DDBJ databases">
        <title>Phylogenomic reconstructions and comparative analyses of Kickxellomycotina fungi.</title>
        <authorList>
            <person name="Reynolds N.K."/>
            <person name="Stajich J.E."/>
            <person name="Barry K."/>
            <person name="Grigoriev I.V."/>
            <person name="Crous P."/>
            <person name="Smith M.E."/>
        </authorList>
    </citation>
    <scope>NUCLEOTIDE SEQUENCE</scope>
    <source>
        <strain evidence="12">NRRL 1565</strain>
    </source>
</reference>
<dbReference type="OrthoDB" id="27603at2759"/>
<sequence>MTIESQAADAKAAAEATDNLWETVLREVGSTKAIATKKVLILGDANSGKTGVVTQLFQASLTPQIGNGQDAGAQSMSTGMGRLNEPFAEVESAALSKHELALTYSYMDVRDEDNEETVARLGIYQLASDRITDRELLRFVLDAKSFPHAAAVIVLDWSRPWRFVKSLLRWINVLSHATEQVCSDTGGRATGANSNWTVGRATVDECRERLERFLQEYSENESSANAAKTADVLLPLGNGVLSANLGLPLVVVCTKSDTMGVLERERGFSEEDFDYVQQVLRAVCLRFGAALIYTSTHNPATFATLYHYLVHRLLTGPTTLPALGADANAEMDADQPNGNSHGLHDADSQSQSHGGRSRAGSTATQENGVSAGSTKPAATYPFRVRASVVDRDVVFVPGGWDSAAKIGYLREPFDVNTIQDAWCFDETRYQTIVDRASRALNTGEQYNDGAENPSTNNSLLLMYAALVAAPKQRTGMDGEDSSALAAATAAAAGMANRVTVEDEQVFLAQLFEEQQEQMALEGEDADDSRASDSAAARMGGSSNKLVSSLLRNLNTTESLLSTASDVADANTGNASDEDELDSGSTPPMARQPSMHAAAAAAAPTTHRRTDSSDTAVGSLGRASSRTSRRPQLSQSTTEPMGAPAPLRRKITVPTPAGANSATPSPGDNAATSNEELTSFFQNLLGRKGGASSATSSNGKGSPQQPPPRSLNTSNTSRTGGQKDVQADLERWKAQLKRQKE</sequence>
<evidence type="ECO:0008006" key="14">
    <source>
        <dbReference type="Google" id="ProtNLM"/>
    </source>
</evidence>
<dbReference type="PANTHER" id="PTHR12688:SF0">
    <property type="entry name" value="DYNEIN LIGHT INTERMEDIATE CHAIN"/>
    <property type="match status" value="1"/>
</dbReference>
<keyword evidence="6" id="KW-0547">Nucleotide-binding</keyword>
<accession>A0A9W8I4S6</accession>
<comment type="subcellular location">
    <subcellularLocation>
        <location evidence="1">Cytoplasm</location>
        <location evidence="1">Cytoskeleton</location>
    </subcellularLocation>
</comment>
<dbReference type="SUPFAM" id="SSF52540">
    <property type="entry name" value="P-loop containing nucleoside triphosphate hydrolases"/>
    <property type="match status" value="1"/>
</dbReference>
<comment type="caution">
    <text evidence="12">The sequence shown here is derived from an EMBL/GenBank/DDBJ whole genome shotgun (WGS) entry which is preliminary data.</text>
</comment>
<dbReference type="InterPro" id="IPR022780">
    <property type="entry name" value="Dynein_light_int_chain"/>
</dbReference>
<feature type="compositionally biased region" description="Polar residues" evidence="11">
    <location>
        <begin position="564"/>
        <end position="574"/>
    </location>
</feature>
<feature type="region of interest" description="Disordered" evidence="11">
    <location>
        <begin position="518"/>
        <end position="540"/>
    </location>
</feature>
<feature type="compositionally biased region" description="Polar residues" evidence="11">
    <location>
        <begin position="691"/>
        <end position="702"/>
    </location>
</feature>
<keyword evidence="9" id="KW-0505">Motor protein</keyword>
<dbReference type="GO" id="GO:0000226">
    <property type="term" value="P:microtubule cytoskeleton organization"/>
    <property type="evidence" value="ECO:0007669"/>
    <property type="project" value="TreeGrafter"/>
</dbReference>
<protein>
    <recommendedName>
        <fullName evidence="14">Dynein light intermediate chain</fullName>
    </recommendedName>
</protein>
<dbReference type="InterPro" id="IPR008467">
    <property type="entry name" value="Dynein1_light_intermed_chain"/>
</dbReference>
<dbReference type="GO" id="GO:0005868">
    <property type="term" value="C:cytoplasmic dynein complex"/>
    <property type="evidence" value="ECO:0007669"/>
    <property type="project" value="InterPro"/>
</dbReference>
<organism evidence="12 13">
    <name type="scientific">Coemansia guatemalensis</name>
    <dbReference type="NCBI Taxonomy" id="2761395"/>
    <lineage>
        <taxon>Eukaryota</taxon>
        <taxon>Fungi</taxon>
        <taxon>Fungi incertae sedis</taxon>
        <taxon>Zoopagomycota</taxon>
        <taxon>Kickxellomycotina</taxon>
        <taxon>Kickxellomycetes</taxon>
        <taxon>Kickxellales</taxon>
        <taxon>Kickxellaceae</taxon>
        <taxon>Coemansia</taxon>
    </lineage>
</organism>
<evidence type="ECO:0000313" key="12">
    <source>
        <dbReference type="EMBL" id="KAJ2807607.1"/>
    </source>
</evidence>
<dbReference type="Pfam" id="PF05783">
    <property type="entry name" value="DLIC"/>
    <property type="match status" value="3"/>
</dbReference>
<evidence type="ECO:0000256" key="2">
    <source>
        <dbReference type="ARBA" id="ARBA00006831"/>
    </source>
</evidence>
<keyword evidence="13" id="KW-1185">Reference proteome</keyword>
<evidence type="ECO:0000256" key="6">
    <source>
        <dbReference type="ARBA" id="ARBA00022741"/>
    </source>
</evidence>
<evidence type="ECO:0000313" key="13">
    <source>
        <dbReference type="Proteomes" id="UP001140094"/>
    </source>
</evidence>
<keyword evidence="3" id="KW-0813">Transport</keyword>
<keyword evidence="7" id="KW-0067">ATP-binding</keyword>
<dbReference type="Gene3D" id="3.40.50.300">
    <property type="entry name" value="P-loop containing nucleotide triphosphate hydrolases"/>
    <property type="match status" value="1"/>
</dbReference>
<dbReference type="Proteomes" id="UP001140094">
    <property type="component" value="Unassembled WGS sequence"/>
</dbReference>
<keyword evidence="8" id="KW-0243">Dynein</keyword>
<evidence type="ECO:0000256" key="4">
    <source>
        <dbReference type="ARBA" id="ARBA00022490"/>
    </source>
</evidence>
<dbReference type="GO" id="GO:0005524">
    <property type="term" value="F:ATP binding"/>
    <property type="evidence" value="ECO:0007669"/>
    <property type="project" value="UniProtKB-KW"/>
</dbReference>
<dbReference type="GO" id="GO:0045504">
    <property type="term" value="F:dynein heavy chain binding"/>
    <property type="evidence" value="ECO:0007669"/>
    <property type="project" value="TreeGrafter"/>
</dbReference>
<keyword evidence="10" id="KW-0206">Cytoskeleton</keyword>
<dbReference type="PANTHER" id="PTHR12688">
    <property type="entry name" value="DYNEIN LIGHT INTERMEDIATE CHAIN"/>
    <property type="match status" value="1"/>
</dbReference>
<keyword evidence="5" id="KW-0493">Microtubule</keyword>
<gene>
    <name evidence="12" type="ORF">H4R20_001216</name>
</gene>
<comment type="similarity">
    <text evidence="2">Belongs to the dynein light intermediate chain family.</text>
</comment>
<evidence type="ECO:0000256" key="3">
    <source>
        <dbReference type="ARBA" id="ARBA00022448"/>
    </source>
</evidence>
<feature type="compositionally biased region" description="Polar residues" evidence="11">
    <location>
        <begin position="657"/>
        <end position="681"/>
    </location>
</feature>
<evidence type="ECO:0000256" key="10">
    <source>
        <dbReference type="ARBA" id="ARBA00023212"/>
    </source>
</evidence>
<dbReference type="GO" id="GO:0007018">
    <property type="term" value="P:microtubule-based movement"/>
    <property type="evidence" value="ECO:0007669"/>
    <property type="project" value="InterPro"/>
</dbReference>
<feature type="compositionally biased region" description="Low complexity" evidence="11">
    <location>
        <begin position="531"/>
        <end position="540"/>
    </location>
</feature>
<evidence type="ECO:0000256" key="5">
    <source>
        <dbReference type="ARBA" id="ARBA00022701"/>
    </source>
</evidence>
<evidence type="ECO:0000256" key="7">
    <source>
        <dbReference type="ARBA" id="ARBA00022840"/>
    </source>
</evidence>
<feature type="compositionally biased region" description="Polar residues" evidence="11">
    <location>
        <begin position="621"/>
        <end position="638"/>
    </location>
</feature>
<dbReference type="GO" id="GO:0005874">
    <property type="term" value="C:microtubule"/>
    <property type="evidence" value="ECO:0007669"/>
    <property type="project" value="UniProtKB-KW"/>
</dbReference>
<keyword evidence="4" id="KW-0963">Cytoplasm</keyword>
<feature type="region of interest" description="Disordered" evidence="11">
    <location>
        <begin position="564"/>
        <end position="728"/>
    </location>
</feature>
<name>A0A9W8I4S6_9FUNG</name>
<evidence type="ECO:0000256" key="1">
    <source>
        <dbReference type="ARBA" id="ARBA00004245"/>
    </source>
</evidence>
<feature type="compositionally biased region" description="Polar residues" evidence="11">
    <location>
        <begin position="348"/>
        <end position="373"/>
    </location>
</feature>
<dbReference type="GO" id="GO:0035974">
    <property type="term" value="C:meiotic spindle pole body"/>
    <property type="evidence" value="ECO:0007669"/>
    <property type="project" value="TreeGrafter"/>
</dbReference>
<evidence type="ECO:0000256" key="9">
    <source>
        <dbReference type="ARBA" id="ARBA00023175"/>
    </source>
</evidence>
<feature type="compositionally biased region" description="Polar residues" evidence="11">
    <location>
        <begin position="709"/>
        <end position="719"/>
    </location>
</feature>
<dbReference type="EMBL" id="JANBUO010000096">
    <property type="protein sequence ID" value="KAJ2807607.1"/>
    <property type="molecule type" value="Genomic_DNA"/>
</dbReference>
<feature type="region of interest" description="Disordered" evidence="11">
    <location>
        <begin position="329"/>
        <end position="376"/>
    </location>
</feature>
<proteinExistence type="inferred from homology"/>
<dbReference type="InterPro" id="IPR027417">
    <property type="entry name" value="P-loop_NTPase"/>
</dbReference>
<dbReference type="AlphaFoldDB" id="A0A9W8I4S6"/>
<evidence type="ECO:0000256" key="8">
    <source>
        <dbReference type="ARBA" id="ARBA00023017"/>
    </source>
</evidence>
<evidence type="ECO:0000256" key="11">
    <source>
        <dbReference type="SAM" id="MobiDB-lite"/>
    </source>
</evidence>